<dbReference type="Proteomes" id="UP000255508">
    <property type="component" value="Unassembled WGS sequence"/>
</dbReference>
<name>A0A370DWA6_9GAMM</name>
<proteinExistence type="predicted"/>
<dbReference type="PANTHER" id="PTHR46246">
    <property type="entry name" value="GUANOSINE-3',5'-BIS(DIPHOSPHATE) 3'-PYROPHOSPHOHYDROLASE MESH1"/>
    <property type="match status" value="1"/>
</dbReference>
<dbReference type="GO" id="GO:0008893">
    <property type="term" value="F:guanosine-3',5'-bis(diphosphate) 3'-diphosphatase activity"/>
    <property type="evidence" value="ECO:0007669"/>
    <property type="project" value="TreeGrafter"/>
</dbReference>
<keyword evidence="2" id="KW-0378">Hydrolase</keyword>
<organism evidence="2 3">
    <name type="scientific">endosymbiont of Lamellibrachia luymesi</name>
    <dbReference type="NCBI Taxonomy" id="2200907"/>
    <lineage>
        <taxon>Bacteria</taxon>
        <taxon>Pseudomonadati</taxon>
        <taxon>Pseudomonadota</taxon>
        <taxon>Gammaproteobacteria</taxon>
        <taxon>sulfur-oxidizing symbionts</taxon>
    </lineage>
</organism>
<accession>A0A370DWA6</accession>
<gene>
    <name evidence="2" type="ORF">DIZ79_10200</name>
</gene>
<evidence type="ECO:0000313" key="2">
    <source>
        <dbReference type="EMBL" id="RDH90075.1"/>
    </source>
</evidence>
<dbReference type="PANTHER" id="PTHR46246:SF1">
    <property type="entry name" value="GUANOSINE-3',5'-BIS(DIPHOSPHATE) 3'-PYROPHOSPHOHYDROLASE MESH1"/>
    <property type="match status" value="1"/>
</dbReference>
<dbReference type="Pfam" id="PF13328">
    <property type="entry name" value="HD_4"/>
    <property type="match status" value="1"/>
</dbReference>
<sequence length="452" mass="51310">MSDLVERAALYATQAHARIDQRRKYSNQPYDVHLRAVAEIVSEVTDDEHMIAAAWLHDTVEDTTATVRDIETAFGPDVAALVSDLTDISRASDGNRAVRKAIDRDHTAKASVRAKTIKLADLTDNCRDICKHDPRFGRVYLAEMAALLEVLEEGEERLKKQARKVWARCQEKIGHDPAAVSNSIAAPIRTGFGENFEQRRALRLFTKSFSARDIAEPLASFDAETPAKFVRKILQKNGWSVVGLRDDGLVSGYIHEEDLLSGFCRDHHRSFARGQVLRENASLSDVIHVLTRHESCFVSMVGGVSGIILREHIQKPIVRMWLFGMVTIIEMNLVERIERIFPDDLWREQLSESRLAKALKMQQERTRRGQSGRLLDCLQFSDKAKILINDDSQLQSLGFDSRRTAKNVVKELESLRNNLAHSQDIVAHNWPQIARMTQRIEELILWDGEETV</sequence>
<dbReference type="Gene3D" id="1.10.3210.10">
    <property type="entry name" value="Hypothetical protein af1432"/>
    <property type="match status" value="1"/>
</dbReference>
<dbReference type="SMART" id="SM00471">
    <property type="entry name" value="HDc"/>
    <property type="match status" value="1"/>
</dbReference>
<dbReference type="Pfam" id="PF00571">
    <property type="entry name" value="CBS"/>
    <property type="match status" value="1"/>
</dbReference>
<dbReference type="InterPro" id="IPR000644">
    <property type="entry name" value="CBS_dom"/>
</dbReference>
<dbReference type="EMBL" id="QFXD01000181">
    <property type="protein sequence ID" value="RDH90075.1"/>
    <property type="molecule type" value="Genomic_DNA"/>
</dbReference>
<comment type="caution">
    <text evidence="2">The sequence shown here is derived from an EMBL/GenBank/DDBJ whole genome shotgun (WGS) entry which is preliminary data.</text>
</comment>
<dbReference type="AlphaFoldDB" id="A0A370DWA6"/>
<dbReference type="InterPro" id="IPR046342">
    <property type="entry name" value="CBS_dom_sf"/>
</dbReference>
<protein>
    <submittedName>
        <fullName evidence="2">Bifunctional (P)ppGpp synthetase/guanosine-3',5'-bis(Diphosphate) 3'-pyrophosphohydrolase</fullName>
    </submittedName>
</protein>
<dbReference type="SUPFAM" id="SSF109604">
    <property type="entry name" value="HD-domain/PDEase-like"/>
    <property type="match status" value="1"/>
</dbReference>
<dbReference type="SUPFAM" id="SSF54631">
    <property type="entry name" value="CBS-domain pair"/>
    <property type="match status" value="1"/>
</dbReference>
<reference evidence="2 3" key="1">
    <citation type="journal article" date="2018" name="ISME J.">
        <title>Endosymbiont genomes yield clues of tubeworm success.</title>
        <authorList>
            <person name="Li Y."/>
            <person name="Liles M.R."/>
            <person name="Halanych K.M."/>
        </authorList>
    </citation>
    <scope>NUCLEOTIDE SEQUENCE [LARGE SCALE GENOMIC DNA]</scope>
    <source>
        <strain evidence="2">A1422</strain>
    </source>
</reference>
<evidence type="ECO:0000259" key="1">
    <source>
        <dbReference type="SMART" id="SM00471"/>
    </source>
</evidence>
<dbReference type="InterPro" id="IPR052194">
    <property type="entry name" value="MESH1"/>
</dbReference>
<feature type="domain" description="HD/PDEase" evidence="1">
    <location>
        <begin position="26"/>
        <end position="135"/>
    </location>
</feature>
<evidence type="ECO:0000313" key="3">
    <source>
        <dbReference type="Proteomes" id="UP000255508"/>
    </source>
</evidence>
<dbReference type="InterPro" id="IPR003607">
    <property type="entry name" value="HD/PDEase_dom"/>
</dbReference>